<evidence type="ECO:0000256" key="1">
    <source>
        <dbReference type="SAM" id="MobiDB-lite"/>
    </source>
</evidence>
<sequence>MPDRSRPVRPTQPRILASPEYPNLVFVSHQASSSTDAHNTVIGHGRRLQLDKKHRDKRLLAQRDATYARGLVGWQSLTSTSDKASSGRRWESGEPQAHGSYQSPITYQHPWRSIEYEDQLYRGRQMSPSTILRRGQSDPFNTLAVEVTPEVNEIVSFFRDTMILAFYETRWETSKAAIVSMHWQSIVQALHDRGSALGWLGRNGQILSIVSKNKRVQLAALKYTTESTAILRVRLEQATELSETDQWHISMLWGTEILFRNLDAALYHGRMIKRMVEKQAEKSTLNLIAFRYILYYDTHLCTMLMVRSVFDYFKWVPDKYKVLEPVATSFMKLPTEGEDDAANNLDPSIQSEILLPLFKQRRRHMREYAFWLERAFEELNPYLQGWLAVCHHICHGQLITHALNCMDEAANPFGRERGRLLAEAYLSLAALYVTRTAAGGQLILCGVDVFEARRAILDKMYIILRSAGEIDDQDRRSYRNARLWALYVAARGARTLKNKPPHYEWFSSEFNSLREEKGLLSWPQTQQVLMGFLYSGSIDPIDDETLWNLSNKMVSIAGCSTRSVKVGYRGRNA</sequence>
<evidence type="ECO:0000313" key="2">
    <source>
        <dbReference type="EMBL" id="KAJ9605981.1"/>
    </source>
</evidence>
<dbReference type="AlphaFoldDB" id="A0AA38X362"/>
<dbReference type="PANTHER" id="PTHR37540">
    <property type="entry name" value="TRANSCRIPTION FACTOR (ACR-2), PUTATIVE-RELATED-RELATED"/>
    <property type="match status" value="1"/>
</dbReference>
<gene>
    <name evidence="2" type="ORF">H2200_009830</name>
</gene>
<accession>A0AA38X362</accession>
<proteinExistence type="predicted"/>
<dbReference type="EMBL" id="JAPDRK010000015">
    <property type="protein sequence ID" value="KAJ9605981.1"/>
    <property type="molecule type" value="Genomic_DNA"/>
</dbReference>
<feature type="region of interest" description="Disordered" evidence="1">
    <location>
        <begin position="78"/>
        <end position="104"/>
    </location>
</feature>
<comment type="caution">
    <text evidence="2">The sequence shown here is derived from an EMBL/GenBank/DDBJ whole genome shotgun (WGS) entry which is preliminary data.</text>
</comment>
<keyword evidence="3" id="KW-1185">Reference proteome</keyword>
<name>A0AA38X362_9EURO</name>
<reference evidence="2" key="1">
    <citation type="submission" date="2022-10" db="EMBL/GenBank/DDBJ databases">
        <title>Culturing micro-colonial fungi from biological soil crusts in the Mojave desert and describing Neophaeococcomyces mojavensis, and introducing the new genera and species Taxawa tesnikishii.</title>
        <authorList>
            <person name="Kurbessoian T."/>
            <person name="Stajich J.E."/>
        </authorList>
    </citation>
    <scope>NUCLEOTIDE SEQUENCE</scope>
    <source>
        <strain evidence="2">TK_41</strain>
    </source>
</reference>
<evidence type="ECO:0000313" key="3">
    <source>
        <dbReference type="Proteomes" id="UP001172673"/>
    </source>
</evidence>
<organism evidence="2 3">
    <name type="scientific">Cladophialophora chaetospira</name>
    <dbReference type="NCBI Taxonomy" id="386627"/>
    <lineage>
        <taxon>Eukaryota</taxon>
        <taxon>Fungi</taxon>
        <taxon>Dikarya</taxon>
        <taxon>Ascomycota</taxon>
        <taxon>Pezizomycotina</taxon>
        <taxon>Eurotiomycetes</taxon>
        <taxon>Chaetothyriomycetidae</taxon>
        <taxon>Chaetothyriales</taxon>
        <taxon>Herpotrichiellaceae</taxon>
        <taxon>Cladophialophora</taxon>
    </lineage>
</organism>
<dbReference type="Proteomes" id="UP001172673">
    <property type="component" value="Unassembled WGS sequence"/>
</dbReference>
<dbReference type="PANTHER" id="PTHR37540:SF5">
    <property type="entry name" value="TRANSCRIPTION FACTOR DOMAIN-CONTAINING PROTEIN"/>
    <property type="match status" value="1"/>
</dbReference>
<protein>
    <submittedName>
        <fullName evidence="2">Uncharacterized protein</fullName>
    </submittedName>
</protein>